<evidence type="ECO:0000313" key="3">
    <source>
        <dbReference type="EMBL" id="KKK94260.1"/>
    </source>
</evidence>
<evidence type="ECO:0000256" key="1">
    <source>
        <dbReference type="SAM" id="MobiDB-lite"/>
    </source>
</evidence>
<organism evidence="3">
    <name type="scientific">marine sediment metagenome</name>
    <dbReference type="NCBI Taxonomy" id="412755"/>
    <lineage>
        <taxon>unclassified sequences</taxon>
        <taxon>metagenomes</taxon>
        <taxon>ecological metagenomes</taxon>
    </lineage>
</organism>
<evidence type="ECO:0008006" key="4">
    <source>
        <dbReference type="Google" id="ProtNLM"/>
    </source>
</evidence>
<sequence>ADLGAAVAFALIVAAMVMGTGPGLGWLAWRPISWTGQISYGLYLWHIPLIVWARGHGLLSGDFASAYVLVLPVAMAFGAASWYLVEQPLMRRAGRRSRTVGADESQRSQARTMALANPRP</sequence>
<feature type="region of interest" description="Disordered" evidence="1">
    <location>
        <begin position="96"/>
        <end position="120"/>
    </location>
</feature>
<keyword evidence="2" id="KW-1133">Transmembrane helix</keyword>
<dbReference type="EMBL" id="LAZR01047422">
    <property type="protein sequence ID" value="KKK94260.1"/>
    <property type="molecule type" value="Genomic_DNA"/>
</dbReference>
<feature type="transmembrane region" description="Helical" evidence="2">
    <location>
        <begin position="65"/>
        <end position="85"/>
    </location>
</feature>
<dbReference type="AlphaFoldDB" id="A0A0F9A7U5"/>
<keyword evidence="2" id="KW-0812">Transmembrane</keyword>
<accession>A0A0F9A7U5</accession>
<gene>
    <name evidence="3" type="ORF">LCGC14_2684630</name>
</gene>
<keyword evidence="2" id="KW-0472">Membrane</keyword>
<proteinExistence type="predicted"/>
<reference evidence="3" key="1">
    <citation type="journal article" date="2015" name="Nature">
        <title>Complex archaea that bridge the gap between prokaryotes and eukaryotes.</title>
        <authorList>
            <person name="Spang A."/>
            <person name="Saw J.H."/>
            <person name="Jorgensen S.L."/>
            <person name="Zaremba-Niedzwiedzka K."/>
            <person name="Martijn J."/>
            <person name="Lind A.E."/>
            <person name="van Eijk R."/>
            <person name="Schleper C."/>
            <person name="Guy L."/>
            <person name="Ettema T.J."/>
        </authorList>
    </citation>
    <scope>NUCLEOTIDE SEQUENCE</scope>
</reference>
<feature type="non-terminal residue" evidence="3">
    <location>
        <position position="1"/>
    </location>
</feature>
<feature type="transmembrane region" description="Helical" evidence="2">
    <location>
        <begin position="40"/>
        <end position="59"/>
    </location>
</feature>
<name>A0A0F9A7U5_9ZZZZ</name>
<feature type="transmembrane region" description="Helical" evidence="2">
    <location>
        <begin position="6"/>
        <end position="28"/>
    </location>
</feature>
<comment type="caution">
    <text evidence="3">The sequence shown here is derived from an EMBL/GenBank/DDBJ whole genome shotgun (WGS) entry which is preliminary data.</text>
</comment>
<protein>
    <recommendedName>
        <fullName evidence="4">Acyltransferase 3 domain-containing protein</fullName>
    </recommendedName>
</protein>
<evidence type="ECO:0000256" key="2">
    <source>
        <dbReference type="SAM" id="Phobius"/>
    </source>
</evidence>